<evidence type="ECO:0000313" key="2">
    <source>
        <dbReference type="Proteomes" id="UP000051530"/>
    </source>
</evidence>
<evidence type="ECO:0000313" key="1">
    <source>
        <dbReference type="EMBL" id="KRH93061.1"/>
    </source>
</evidence>
<dbReference type="AlphaFoldDB" id="A0A0R0LYT8"/>
<protein>
    <submittedName>
        <fullName evidence="1">Glucose-6-phosphate 1-dehydrogenase</fullName>
    </submittedName>
</protein>
<name>A0A0R0LYT8_9MICR</name>
<dbReference type="OrthoDB" id="60984at2759"/>
<dbReference type="VEuPathDB" id="MicrosporidiaDB:M153_15980003"/>
<dbReference type="EMBL" id="LGUB01000507">
    <property type="protein sequence ID" value="KRH93061.1"/>
    <property type="molecule type" value="Genomic_DNA"/>
</dbReference>
<dbReference type="Proteomes" id="UP000051530">
    <property type="component" value="Unassembled WGS sequence"/>
</dbReference>
<accession>A0A0R0LYT8</accession>
<proteinExistence type="predicted"/>
<sequence length="322" mass="37984">VNSERTDETLELCSVLSEQFTKNLNLTIICEHFDKKNWIIFLKNLIENQSEFTINFLHLKSQINISKDSDIWYFTDPETNLSIVEQLQEPKGLFLFKMPFSIDKSYEKIVKLVLLNEMRVFFVDQASLSRIKMQIVNFLTQNSNFSTLMNDKHIASIIYENMQGDFENKHGIILGQGICTFILNILNFTRQIKHQKQSESTDNQPSVQDTRLESLQCIQNIGKKNIRVHKAVGIKKTRYEQKDDFSILKLQLENDDWSTTKMVFSAGCYFNRIVNRTILKIRRSSFEAVYKIFYKNIIFQEEKETIVDIQSFFKNFQNQKFI</sequence>
<keyword evidence="2" id="KW-1185">Reference proteome</keyword>
<comment type="caution">
    <text evidence="1">The sequence shown here is derived from an EMBL/GenBank/DDBJ whole genome shotgun (WGS) entry which is preliminary data.</text>
</comment>
<reference evidence="1 2" key="1">
    <citation type="submission" date="2015-07" db="EMBL/GenBank/DDBJ databases">
        <title>The genome of Pseudoloma neurophilia, a relevant intracellular parasite of the zebrafish.</title>
        <authorList>
            <person name="Ndikumana S."/>
            <person name="Pelin A."/>
            <person name="Sanders J."/>
            <person name="Corradi N."/>
        </authorList>
    </citation>
    <scope>NUCLEOTIDE SEQUENCE [LARGE SCALE GENOMIC DNA]</scope>
    <source>
        <strain evidence="1 2">MK1</strain>
    </source>
</reference>
<organism evidence="1 2">
    <name type="scientific">Pseudoloma neurophilia</name>
    <dbReference type="NCBI Taxonomy" id="146866"/>
    <lineage>
        <taxon>Eukaryota</taxon>
        <taxon>Fungi</taxon>
        <taxon>Fungi incertae sedis</taxon>
        <taxon>Microsporidia</taxon>
        <taxon>Pseudoloma</taxon>
    </lineage>
</organism>
<feature type="non-terminal residue" evidence="1">
    <location>
        <position position="1"/>
    </location>
</feature>
<gene>
    <name evidence="1" type="ORF">M153_15980003</name>
</gene>